<dbReference type="GO" id="GO:0006189">
    <property type="term" value="P:'de novo' IMP biosynthetic process"/>
    <property type="evidence" value="ECO:0007669"/>
    <property type="project" value="UniProtKB-UniRule"/>
</dbReference>
<dbReference type="PANTHER" id="PTHR43555:SF1">
    <property type="entry name" value="PHOSPHORIBOSYLFORMYLGLYCINAMIDINE SYNTHASE SUBUNIT PURL"/>
    <property type="match status" value="1"/>
</dbReference>
<dbReference type="PIRSF" id="PIRSF001587">
    <property type="entry name" value="FGAM_synthase_II"/>
    <property type="match status" value="1"/>
</dbReference>
<feature type="binding site" evidence="8">
    <location>
        <position position="254"/>
    </location>
    <ligand>
        <name>Mg(2+)</name>
        <dbReference type="ChEBI" id="CHEBI:18420"/>
        <label>2</label>
    </ligand>
</feature>
<name>A0A9N7QE19_9BACT</name>
<feature type="binding site" evidence="8">
    <location>
        <position position="76"/>
    </location>
    <ligand>
        <name>ATP</name>
        <dbReference type="ChEBI" id="CHEBI:30616"/>
    </ligand>
</feature>
<feature type="domain" description="Phosphoribosylformylglycinamidine synthase linker" evidence="11">
    <location>
        <begin position="1"/>
        <end position="38"/>
    </location>
</feature>
<comment type="catalytic activity">
    <reaction evidence="8">
        <text>N(2)-formyl-N(1)-(5-phospho-beta-D-ribosyl)glycinamide + L-glutamine + ATP + H2O = 2-formamido-N(1)-(5-O-phospho-beta-D-ribosyl)acetamidine + L-glutamate + ADP + phosphate + H(+)</text>
        <dbReference type="Rhea" id="RHEA:17129"/>
        <dbReference type="ChEBI" id="CHEBI:15377"/>
        <dbReference type="ChEBI" id="CHEBI:15378"/>
        <dbReference type="ChEBI" id="CHEBI:29985"/>
        <dbReference type="ChEBI" id="CHEBI:30616"/>
        <dbReference type="ChEBI" id="CHEBI:43474"/>
        <dbReference type="ChEBI" id="CHEBI:58359"/>
        <dbReference type="ChEBI" id="CHEBI:147286"/>
        <dbReference type="ChEBI" id="CHEBI:147287"/>
        <dbReference type="ChEBI" id="CHEBI:456216"/>
        <dbReference type="EC" id="6.3.5.3"/>
    </reaction>
</comment>
<comment type="caution">
    <text evidence="8">Lacks conserved residue(s) required for the propagation of feature annotation.</text>
</comment>
<keyword evidence="6 8" id="KW-0067">ATP-binding</keyword>
<feature type="binding site" evidence="8">
    <location>
        <position position="101"/>
    </location>
    <ligand>
        <name>substrate</name>
    </ligand>
</feature>
<feature type="binding site" evidence="8">
    <location>
        <position position="483"/>
    </location>
    <ligand>
        <name>ATP</name>
        <dbReference type="ChEBI" id="CHEBI:30616"/>
    </ligand>
</feature>
<evidence type="ECO:0000256" key="5">
    <source>
        <dbReference type="ARBA" id="ARBA00022755"/>
    </source>
</evidence>
<keyword evidence="1 8" id="KW-0963">Cytoplasm</keyword>
<dbReference type="CDD" id="cd02204">
    <property type="entry name" value="PurL_repeat2"/>
    <property type="match status" value="1"/>
</dbReference>
<dbReference type="EMBL" id="AP025739">
    <property type="protein sequence ID" value="BDI30791.1"/>
    <property type="molecule type" value="Genomic_DNA"/>
</dbReference>
<dbReference type="GO" id="GO:0004642">
    <property type="term" value="F:phosphoribosylformylglycinamidine synthase activity"/>
    <property type="evidence" value="ECO:0007669"/>
    <property type="project" value="UniProtKB-UniRule"/>
</dbReference>
<dbReference type="FunFam" id="3.30.1330.10:FF:000004">
    <property type="entry name" value="Phosphoribosylformylglycinamidine synthase subunit PurL"/>
    <property type="match status" value="1"/>
</dbReference>
<dbReference type="PANTHER" id="PTHR43555">
    <property type="entry name" value="PHOSPHORIBOSYLFORMYLGLYCINAMIDINE SYNTHASE SUBUNIT PURL"/>
    <property type="match status" value="1"/>
</dbReference>
<dbReference type="SUPFAM" id="SSF55326">
    <property type="entry name" value="PurM N-terminal domain-like"/>
    <property type="match status" value="2"/>
</dbReference>
<evidence type="ECO:0000256" key="7">
    <source>
        <dbReference type="ARBA" id="ARBA00022842"/>
    </source>
</evidence>
<sequence length="727" mass="77128">MGLNDGEYAEIVKTLGRDPNIVEIGMYAVMWSEHCGYKYSRPVLRLFKKYQEAMDTGAVENAGVIDIGDNIGIVMKMESHNHPSAVEPFQGAATGVGGILRDIFTMGARPIANLNSLRFGPLDADARTRYLFEHVVGGISHYGNCVGVPTVGGEIYFHPSYTGNPLVNAMSAGIVPLDKIASAAGAGVGNPVMFMGSATGRDGIHGATFASVELGPDSESKRPNVQMGDPFQEKLLIEATLEALATGYVVGIQDMGAAGLTCSTTEMSAKAGLGMTIDVRKVPLREATMTPYEIMLSESQERMLAVIEKGHEDEVAAVFHKWGLNAVVVGEVTDTGRVVILDNGVVAADVPSKSLTDDCPTYTLAASEPTYISEVQGADLTSFPEPASYTDALLTLLGTPSIASKRWVYDQYDSMVQTQTTVLPGDADAAVIRIRETNKAIALTTDCNPRYCYLDPYIGAQIAVAEAARNLSCVGATPLAVTDCLNFANPEKADNFWTFRRAVEGLADACEALGTPVISGNVSFYNETPERAIFPTPTIGMVGLIEESEKRLTLGFKANGDKIFLLSLGEATLGGSEYLAAIHNLEVGKPPALDLSSERAVQTFVREAISLGLLQSAHDLSDGGLAVALAECCFSAERGAEVSAPADARLLFGERTASILLSAAPERVDALLTLATTHHLDLDELGAVGGTRLTVRHGDTTVIDAEVKALQRRFEDAIPNLLAAGAV</sequence>
<dbReference type="InterPro" id="IPR041609">
    <property type="entry name" value="PurL_linker"/>
</dbReference>
<gene>
    <name evidence="8 12" type="primary">purL</name>
    <name evidence="12" type="ORF">CCAX7_28420</name>
</gene>
<organism evidence="12 13">
    <name type="scientific">Capsulimonas corticalis</name>
    <dbReference type="NCBI Taxonomy" id="2219043"/>
    <lineage>
        <taxon>Bacteria</taxon>
        <taxon>Bacillati</taxon>
        <taxon>Armatimonadota</taxon>
        <taxon>Armatimonadia</taxon>
        <taxon>Capsulimonadales</taxon>
        <taxon>Capsulimonadaceae</taxon>
        <taxon>Capsulimonas</taxon>
    </lineage>
</organism>
<feature type="domain" description="PurM-like N-terminal" evidence="9">
    <location>
        <begin position="60"/>
        <end position="175"/>
    </location>
</feature>
<comment type="similarity">
    <text evidence="8">Belongs to the FGAMS family.</text>
</comment>
<dbReference type="GO" id="GO:0005737">
    <property type="term" value="C:cytoplasm"/>
    <property type="evidence" value="ECO:0007669"/>
    <property type="project" value="UniProtKB-SubCell"/>
</dbReference>
<feature type="binding site" evidence="8">
    <location>
        <begin position="298"/>
        <end position="300"/>
    </location>
    <ligand>
        <name>substrate</name>
    </ligand>
</feature>
<feature type="domain" description="PurM-like C-terminal" evidence="10">
    <location>
        <begin position="188"/>
        <end position="340"/>
    </location>
</feature>
<evidence type="ECO:0000256" key="1">
    <source>
        <dbReference type="ARBA" id="ARBA00022490"/>
    </source>
</evidence>
<dbReference type="GO" id="GO:0005524">
    <property type="term" value="F:ATP binding"/>
    <property type="evidence" value="ECO:0007669"/>
    <property type="project" value="UniProtKB-UniRule"/>
</dbReference>
<dbReference type="Pfam" id="PF18072">
    <property type="entry name" value="FGAR-AT_linker"/>
    <property type="match status" value="1"/>
</dbReference>
<dbReference type="SUPFAM" id="SSF56042">
    <property type="entry name" value="PurM C-terminal domain-like"/>
    <property type="match status" value="2"/>
</dbReference>
<feature type="binding site" evidence="8">
    <location>
        <position position="37"/>
    </location>
    <ligand>
        <name>ATP</name>
        <dbReference type="ChEBI" id="CHEBI:30616"/>
    </ligand>
</feature>
<dbReference type="InterPro" id="IPR016188">
    <property type="entry name" value="PurM-like_N"/>
</dbReference>
<evidence type="ECO:0000259" key="9">
    <source>
        <dbReference type="Pfam" id="PF00586"/>
    </source>
</evidence>
<dbReference type="KEGG" id="ccot:CCAX7_28420"/>
<reference evidence="12 13" key="1">
    <citation type="journal article" date="2019" name="Int. J. Syst. Evol. Microbiol.">
        <title>Capsulimonas corticalis gen. nov., sp. nov., an aerobic capsulated bacterium, of a novel bacterial order, Capsulimonadales ord. nov., of the class Armatimonadia of the phylum Armatimonadetes.</title>
        <authorList>
            <person name="Li J."/>
            <person name="Kudo C."/>
            <person name="Tonouchi A."/>
        </authorList>
    </citation>
    <scope>NUCLEOTIDE SEQUENCE [LARGE SCALE GENOMIC DNA]</scope>
    <source>
        <strain evidence="12 13">AX-7</strain>
    </source>
</reference>
<keyword evidence="2 8" id="KW-0436">Ligase</keyword>
<dbReference type="HAMAP" id="MF_00420">
    <property type="entry name" value="PurL_2"/>
    <property type="match status" value="1"/>
</dbReference>
<evidence type="ECO:0000256" key="8">
    <source>
        <dbReference type="HAMAP-Rule" id="MF_00420"/>
    </source>
</evidence>
<dbReference type="Pfam" id="PF02769">
    <property type="entry name" value="AIRS_C"/>
    <property type="match status" value="2"/>
</dbReference>
<evidence type="ECO:0000313" key="13">
    <source>
        <dbReference type="Proteomes" id="UP000287394"/>
    </source>
</evidence>
<feature type="binding site" evidence="8">
    <location>
        <begin position="79"/>
        <end position="82"/>
    </location>
    <ligand>
        <name>substrate</name>
    </ligand>
</feature>
<keyword evidence="13" id="KW-1185">Reference proteome</keyword>
<dbReference type="InterPro" id="IPR036921">
    <property type="entry name" value="PurM-like_N_sf"/>
</dbReference>
<dbReference type="EC" id="6.3.5.3" evidence="8"/>
<dbReference type="CDD" id="cd02203">
    <property type="entry name" value="PurL_repeat1"/>
    <property type="match status" value="1"/>
</dbReference>
<dbReference type="NCBIfam" id="NF002290">
    <property type="entry name" value="PRK01213.1"/>
    <property type="match status" value="1"/>
</dbReference>
<dbReference type="InterPro" id="IPR036676">
    <property type="entry name" value="PurM-like_C_sf"/>
</dbReference>
<evidence type="ECO:0000256" key="6">
    <source>
        <dbReference type="ARBA" id="ARBA00022840"/>
    </source>
</evidence>
<comment type="function">
    <text evidence="8">Part of the phosphoribosylformylglycinamidine synthase complex involved in the purines biosynthetic pathway. Catalyzes the ATP-dependent conversion of formylglycinamide ribonucleotide (FGAR) and glutamine to yield formylglycinamidine ribonucleotide (FGAM) and glutamate. The FGAM synthase complex is composed of three subunits. PurQ produces an ammonia molecule by converting glutamine to glutamate. PurL transfers the ammonia molecule to FGAR to form FGAM in an ATP-dependent manner. PurS interacts with PurQ and PurL and is thought to assist in the transfer of the ammonia molecule from PurQ to PurL.</text>
</comment>
<dbReference type="InterPro" id="IPR010918">
    <property type="entry name" value="PurM-like_C_dom"/>
</dbReference>
<dbReference type="Gene3D" id="3.30.1330.10">
    <property type="entry name" value="PurM-like, N-terminal domain"/>
    <property type="match status" value="2"/>
</dbReference>
<dbReference type="Pfam" id="PF00586">
    <property type="entry name" value="AIRS"/>
    <property type="match status" value="2"/>
</dbReference>
<dbReference type="Proteomes" id="UP000287394">
    <property type="component" value="Chromosome"/>
</dbReference>
<evidence type="ECO:0000256" key="4">
    <source>
        <dbReference type="ARBA" id="ARBA00022741"/>
    </source>
</evidence>
<dbReference type="Gene3D" id="3.90.650.10">
    <property type="entry name" value="PurM-like C-terminal domain"/>
    <property type="match status" value="2"/>
</dbReference>
<feature type="domain" description="PurM-like C-terminal" evidence="10">
    <location>
        <begin position="560"/>
        <end position="694"/>
    </location>
</feature>
<feature type="binding site" evidence="8">
    <location>
        <position position="523"/>
    </location>
    <ligand>
        <name>substrate</name>
    </ligand>
</feature>
<feature type="binding site" evidence="8">
    <location>
        <position position="521"/>
    </location>
    <ligand>
        <name>Mg(2+)</name>
        <dbReference type="ChEBI" id="CHEBI:18420"/>
        <label>1</label>
    </ligand>
</feature>
<feature type="active site" evidence="8">
    <location>
        <position position="34"/>
    </location>
</feature>
<feature type="binding site" evidence="8">
    <location>
        <position position="102"/>
    </location>
    <ligand>
        <name>Mg(2+)</name>
        <dbReference type="ChEBI" id="CHEBI:18420"/>
        <label>2</label>
    </ligand>
</feature>
<evidence type="ECO:0000313" key="12">
    <source>
        <dbReference type="EMBL" id="BDI30791.1"/>
    </source>
</evidence>
<proteinExistence type="inferred from homology"/>
<feature type="active site" description="Proton acceptor" evidence="8">
    <location>
        <position position="80"/>
    </location>
</feature>
<comment type="subunit">
    <text evidence="8">Monomer. Part of the FGAM synthase complex composed of 1 PurL, 1 PurQ and 2 PurS subunits.</text>
</comment>
<protein>
    <recommendedName>
        <fullName evidence="8">Phosphoribosylformylglycinamidine synthase subunit PurL</fullName>
        <shortName evidence="8">FGAM synthase</shortName>
        <ecNumber evidence="8">6.3.5.3</ecNumber>
    </recommendedName>
    <alternativeName>
        <fullName evidence="8">Formylglycinamide ribonucleotide amidotransferase subunit II</fullName>
        <shortName evidence="8">FGAR amidotransferase II</shortName>
        <shortName evidence="8">FGAR-AT II</shortName>
    </alternativeName>
    <alternativeName>
        <fullName evidence="8">Glutamine amidotransferase PurL</fullName>
    </alternativeName>
    <alternativeName>
        <fullName evidence="8">Phosphoribosylformylglycinamidine synthase subunit II</fullName>
    </alternativeName>
</protein>
<feature type="binding site" evidence="8">
    <location>
        <position position="226"/>
    </location>
    <ligand>
        <name>substrate</name>
    </ligand>
</feature>
<dbReference type="NCBIfam" id="TIGR01736">
    <property type="entry name" value="FGAM_synth_II"/>
    <property type="match status" value="1"/>
</dbReference>
<keyword evidence="7 8" id="KW-0460">Magnesium</keyword>
<accession>A0A9N7QE19</accession>
<dbReference type="AlphaFoldDB" id="A0A9N7QE19"/>
<keyword evidence="5 8" id="KW-0658">Purine biosynthesis</keyword>
<comment type="subcellular location">
    <subcellularLocation>
        <location evidence="8">Cytoplasm</location>
    </subcellularLocation>
</comment>
<evidence type="ECO:0000256" key="3">
    <source>
        <dbReference type="ARBA" id="ARBA00022723"/>
    </source>
</evidence>
<keyword evidence="3 8" id="KW-0479">Metal-binding</keyword>
<feature type="binding site" evidence="8">
    <location>
        <position position="78"/>
    </location>
    <ligand>
        <name>Mg(2+)</name>
        <dbReference type="ChEBI" id="CHEBI:18420"/>
        <label>1</label>
    </ligand>
</feature>
<feature type="binding site" evidence="8">
    <location>
        <position position="520"/>
    </location>
    <ligand>
        <name>ATP</name>
        <dbReference type="ChEBI" id="CHEBI:30616"/>
    </ligand>
</feature>
<dbReference type="GO" id="GO:0000287">
    <property type="term" value="F:magnesium ion binding"/>
    <property type="evidence" value="ECO:0007669"/>
    <property type="project" value="UniProtKB-UniRule"/>
</dbReference>
<keyword evidence="4 8" id="KW-0547">Nucleotide-binding</keyword>
<evidence type="ECO:0000259" key="11">
    <source>
        <dbReference type="Pfam" id="PF18072"/>
    </source>
</evidence>
<evidence type="ECO:0000256" key="2">
    <source>
        <dbReference type="ARBA" id="ARBA00022598"/>
    </source>
</evidence>
<dbReference type="InterPro" id="IPR010074">
    <property type="entry name" value="PRibForGlyAmidine_synth_PurL"/>
</dbReference>
<evidence type="ECO:0000259" key="10">
    <source>
        <dbReference type="Pfam" id="PF02769"/>
    </source>
</evidence>
<feature type="domain" description="PurM-like N-terminal" evidence="9">
    <location>
        <begin position="427"/>
        <end position="545"/>
    </location>
</feature>
<comment type="pathway">
    <text evidence="8">Purine metabolism; IMP biosynthesis via de novo pathway; 5-amino-1-(5-phospho-D-ribosyl)imidazole from N(2)-formyl-N(1)-(5-phospho-D-ribosyl)glycinamide: step 1/2.</text>
</comment>